<dbReference type="SUPFAM" id="SSF53795">
    <property type="entry name" value="PEP carboxykinase-like"/>
    <property type="match status" value="1"/>
</dbReference>
<dbReference type="EMBL" id="JAWDIO010000002">
    <property type="protein sequence ID" value="MDU0356337.1"/>
    <property type="molecule type" value="Genomic_DNA"/>
</dbReference>
<accession>A0ABU3T2A2</accession>
<proteinExistence type="predicted"/>
<evidence type="ECO:0000313" key="2">
    <source>
        <dbReference type="Proteomes" id="UP001247805"/>
    </source>
</evidence>
<name>A0ABU3T2A2_9ALTE</name>
<keyword evidence="1" id="KW-0418">Kinase</keyword>
<gene>
    <name evidence="1" type="ORF">RS130_22775</name>
</gene>
<dbReference type="InterPro" id="IPR027417">
    <property type="entry name" value="P-loop_NTPase"/>
</dbReference>
<dbReference type="NCBIfam" id="TIGR04352">
    <property type="entry name" value="HprK_rel_A"/>
    <property type="match status" value="1"/>
</dbReference>
<reference evidence="1 2" key="1">
    <citation type="submission" date="2023-10" db="EMBL/GenBank/DDBJ databases">
        <title>Glaciecola aquimarina strain GGW-M5 nov., isolated from a coastal seawater.</title>
        <authorList>
            <person name="Bayburt H."/>
            <person name="Kim J.M."/>
            <person name="Choi B.J."/>
            <person name="Jeon C.O."/>
        </authorList>
    </citation>
    <scope>NUCLEOTIDE SEQUENCE [LARGE SCALE GENOMIC DNA]</scope>
    <source>
        <strain evidence="1 2">KCTC 32108</strain>
    </source>
</reference>
<dbReference type="Proteomes" id="UP001247805">
    <property type="component" value="Unassembled WGS sequence"/>
</dbReference>
<keyword evidence="1" id="KW-0808">Transferase</keyword>
<protein>
    <submittedName>
        <fullName evidence="1">HprK-related kinase A</fullName>
    </submittedName>
</protein>
<dbReference type="RefSeq" id="WP_316027828.1">
    <property type="nucleotide sequence ID" value="NZ_JAWDIO010000002.1"/>
</dbReference>
<organism evidence="1 2">
    <name type="scientific">Paraglaciecola aquimarina</name>
    <dbReference type="NCBI Taxonomy" id="1235557"/>
    <lineage>
        <taxon>Bacteria</taxon>
        <taxon>Pseudomonadati</taxon>
        <taxon>Pseudomonadota</taxon>
        <taxon>Gammaproteobacteria</taxon>
        <taxon>Alteromonadales</taxon>
        <taxon>Alteromonadaceae</taxon>
        <taxon>Paraglaciecola</taxon>
    </lineage>
</organism>
<dbReference type="Gene3D" id="3.40.50.300">
    <property type="entry name" value="P-loop containing nucleotide triphosphate hydrolases"/>
    <property type="match status" value="1"/>
</dbReference>
<dbReference type="InterPro" id="IPR027600">
    <property type="entry name" value="HprK-rel_A"/>
</dbReference>
<keyword evidence="2" id="KW-1185">Reference proteome</keyword>
<evidence type="ECO:0000313" key="1">
    <source>
        <dbReference type="EMBL" id="MDU0356337.1"/>
    </source>
</evidence>
<sequence length="289" mass="32659">MTASYFLDLHPFSFSIQTDITQVISNLSTIYGDRFKKLTSEVADYELSVQKSAGLRSFLRPQARFFCDQLEPFKPLSLQKSFAFLEWGMNWTVAANEVQHVIIHSAVLAKGNKAILFPAPPGSGKSTLTAYLSHNGWRLLSDEMALIIPNTKTVIPFVRPICLKNQSIEIAKRLFPNGKFSNIAKDTHKGDVIHLSPPELSWQNQTKTAELVGIVFPNYRANQDLQIYQLDKTQGFMQLVNNAFNYSILRETAFSTLTQVVEGVQTFEIFHNDLAEVAEFLEQEIIEHG</sequence>
<dbReference type="GO" id="GO:0016301">
    <property type="term" value="F:kinase activity"/>
    <property type="evidence" value="ECO:0007669"/>
    <property type="project" value="UniProtKB-KW"/>
</dbReference>
<comment type="caution">
    <text evidence="1">The sequence shown here is derived from an EMBL/GenBank/DDBJ whole genome shotgun (WGS) entry which is preliminary data.</text>
</comment>